<keyword evidence="2" id="KW-0812">Transmembrane</keyword>
<evidence type="ECO:0000313" key="6">
    <source>
        <dbReference type="Proteomes" id="UP000699975"/>
    </source>
</evidence>
<keyword evidence="2" id="KW-1133">Transmembrane helix</keyword>
<organism evidence="5 6">
    <name type="scientific">Erythrobacter ani</name>
    <dbReference type="NCBI Taxonomy" id="2827235"/>
    <lineage>
        <taxon>Bacteria</taxon>
        <taxon>Pseudomonadati</taxon>
        <taxon>Pseudomonadota</taxon>
        <taxon>Alphaproteobacteria</taxon>
        <taxon>Sphingomonadales</taxon>
        <taxon>Erythrobacteraceae</taxon>
        <taxon>Erythrobacter/Porphyrobacter group</taxon>
        <taxon>Erythrobacter</taxon>
    </lineage>
</organism>
<dbReference type="PANTHER" id="PTHR45138">
    <property type="entry name" value="REGULATORY COMPONENTS OF SENSORY TRANSDUCTION SYSTEM"/>
    <property type="match status" value="1"/>
</dbReference>
<dbReference type="InterPro" id="IPR050469">
    <property type="entry name" value="Diguanylate_Cyclase"/>
</dbReference>
<evidence type="ECO:0000259" key="3">
    <source>
        <dbReference type="PROSITE" id="PS50113"/>
    </source>
</evidence>
<dbReference type="NCBIfam" id="TIGR00254">
    <property type="entry name" value="GGDEF"/>
    <property type="match status" value="1"/>
</dbReference>
<dbReference type="Pfam" id="PF00990">
    <property type="entry name" value="GGDEF"/>
    <property type="match status" value="1"/>
</dbReference>
<name>A0ABS6SQJ6_9SPHN</name>
<dbReference type="SMART" id="SM00267">
    <property type="entry name" value="GGDEF"/>
    <property type="match status" value="1"/>
</dbReference>
<dbReference type="InterPro" id="IPR000700">
    <property type="entry name" value="PAS-assoc_C"/>
</dbReference>
<sequence>MHDLLLSPSALAPNLDRVMFETDRSVLGRVIGSDILFLACIVLLLLAVAALVATRIARREARFSAQLARLRGQRMDQLVKTVSLAEDIAGLGIWQYDPASGAQQWSSGLRRIFGVPGDEPFLEGDAETLLLANNVDLVGAIKERIAEESPYELRFDIRDFEGCARALAVEACNLNDDTGKTVRVVAVVRDVTDQIEQVRKLEFSRAIAVREASRARELAETDALTGLANRRSLMAQLDEMILQARRTSKPLVLIVFDIDHFKSVNDTYGHLAGDKVLQSIARISSDQARDADIMARVGGEEFVWVVPGANESAARVMSERLRHCVATESATDVVPAVTISAGIAELVPGDTSLSFFARADSALYDAKHAGRNQVRMAA</sequence>
<feature type="domain" description="GGDEF" evidence="4">
    <location>
        <begin position="249"/>
        <end position="378"/>
    </location>
</feature>
<protein>
    <recommendedName>
        <fullName evidence="1">diguanylate cyclase</fullName>
        <ecNumber evidence="1">2.7.7.65</ecNumber>
    </recommendedName>
</protein>
<dbReference type="RefSeq" id="WP_218317230.1">
    <property type="nucleotide sequence ID" value="NZ_JAGSPB010000002.1"/>
</dbReference>
<evidence type="ECO:0000313" key="5">
    <source>
        <dbReference type="EMBL" id="MBV7266663.1"/>
    </source>
</evidence>
<dbReference type="EC" id="2.7.7.65" evidence="1"/>
<dbReference type="PROSITE" id="PS50887">
    <property type="entry name" value="GGDEF"/>
    <property type="match status" value="1"/>
</dbReference>
<gene>
    <name evidence="5" type="ORF">KCG45_10775</name>
</gene>
<dbReference type="PANTHER" id="PTHR45138:SF9">
    <property type="entry name" value="DIGUANYLATE CYCLASE DGCM-RELATED"/>
    <property type="match status" value="1"/>
</dbReference>
<reference evidence="5 6" key="1">
    <citation type="submission" date="2021-04" db="EMBL/GenBank/DDBJ databases">
        <authorList>
            <person name="Pira H."/>
            <person name="Risdian C."/>
            <person name="Wink J."/>
        </authorList>
    </citation>
    <scope>NUCLEOTIDE SEQUENCE [LARGE SCALE GENOMIC DNA]</scope>
    <source>
        <strain evidence="5 6">WH131</strain>
    </source>
</reference>
<keyword evidence="2" id="KW-0472">Membrane</keyword>
<feature type="transmembrane region" description="Helical" evidence="2">
    <location>
        <begin position="35"/>
        <end position="54"/>
    </location>
</feature>
<dbReference type="CDD" id="cd01949">
    <property type="entry name" value="GGDEF"/>
    <property type="match status" value="1"/>
</dbReference>
<evidence type="ECO:0000256" key="2">
    <source>
        <dbReference type="SAM" id="Phobius"/>
    </source>
</evidence>
<comment type="caution">
    <text evidence="5">The sequence shown here is derived from an EMBL/GenBank/DDBJ whole genome shotgun (WGS) entry which is preliminary data.</text>
</comment>
<dbReference type="Proteomes" id="UP000699975">
    <property type="component" value="Unassembled WGS sequence"/>
</dbReference>
<proteinExistence type="predicted"/>
<evidence type="ECO:0000256" key="1">
    <source>
        <dbReference type="ARBA" id="ARBA00012528"/>
    </source>
</evidence>
<dbReference type="InterPro" id="IPR000160">
    <property type="entry name" value="GGDEF_dom"/>
</dbReference>
<keyword evidence="6" id="KW-1185">Reference proteome</keyword>
<evidence type="ECO:0000259" key="4">
    <source>
        <dbReference type="PROSITE" id="PS50887"/>
    </source>
</evidence>
<accession>A0ABS6SQJ6</accession>
<feature type="domain" description="PAC" evidence="3">
    <location>
        <begin position="151"/>
        <end position="203"/>
    </location>
</feature>
<dbReference type="PROSITE" id="PS50113">
    <property type="entry name" value="PAC"/>
    <property type="match status" value="1"/>
</dbReference>
<dbReference type="EMBL" id="JAGSPB010000002">
    <property type="protein sequence ID" value="MBV7266663.1"/>
    <property type="molecule type" value="Genomic_DNA"/>
</dbReference>